<dbReference type="GeneID" id="61294231"/>
<accession>A0A090K4W2</accession>
<keyword evidence="3" id="KW-1185">Reference proteome</keyword>
<evidence type="ECO:0000313" key="1">
    <source>
        <dbReference type="EMBL" id="SGY83775.1"/>
    </source>
</evidence>
<dbReference type="Proteomes" id="UP000182660">
    <property type="component" value="Unassembled WGS sequence"/>
</dbReference>
<dbReference type="EMBL" id="FPLD01000014">
    <property type="protein sequence ID" value="SGY85152.1"/>
    <property type="molecule type" value="Genomic_DNA"/>
</dbReference>
<dbReference type="STRING" id="80854.MVIS_0774"/>
<name>A0A090K4W2_9GAMM</name>
<dbReference type="AlphaFoldDB" id="A0A090K4W2"/>
<proteinExistence type="predicted"/>
<dbReference type="Proteomes" id="UP000183794">
    <property type="component" value="Unassembled WGS sequence"/>
</dbReference>
<reference evidence="1 3" key="2">
    <citation type="submission" date="2016-11" db="EMBL/GenBank/DDBJ databases">
        <authorList>
            <person name="Klemetsen T."/>
        </authorList>
    </citation>
    <scope>NUCLEOTIDE SEQUENCE [LARGE SCALE GENOMIC DNA]</scope>
    <source>
        <strain evidence="1">MT 2528</strain>
    </source>
</reference>
<evidence type="ECO:0000313" key="4">
    <source>
        <dbReference type="Proteomes" id="UP000183794"/>
    </source>
</evidence>
<evidence type="ECO:0000313" key="3">
    <source>
        <dbReference type="Proteomes" id="UP000182660"/>
    </source>
</evidence>
<evidence type="ECO:0000313" key="2">
    <source>
        <dbReference type="EMBL" id="SGY85152.1"/>
    </source>
</evidence>
<reference evidence="2 4" key="1">
    <citation type="submission" date="2016-11" db="EMBL/GenBank/DDBJ databases">
        <authorList>
            <person name="Jaros S."/>
            <person name="Januszkiewicz K."/>
            <person name="Wedrychowicz H."/>
        </authorList>
    </citation>
    <scope>NUCLEOTIDE SEQUENCE [LARGE SCALE GENOMIC DNA]</scope>
    <source>
        <strain evidence="2">NVI 5450</strain>
    </source>
</reference>
<protein>
    <submittedName>
        <fullName evidence="2">Uncharacterized protein</fullName>
    </submittedName>
</protein>
<gene>
    <name evidence="1" type="ORF">MT2528_0497</name>
    <name evidence="2" type="ORF">NVI5450_0482</name>
</gene>
<dbReference type="PATRIC" id="fig|80854.5.peg.808"/>
<sequence length="105" mass="12146">MLDIKSLQQQIIILHNHFCRVINASNENINVDVMVKLDNEVATLLSLLNLKPALKLQLHRELTALKSSHYKVLELCKQQQTRLASLMENHTQNREGIMAYQELEI</sequence>
<dbReference type="EMBL" id="FPLJ01000017">
    <property type="protein sequence ID" value="SGY83775.1"/>
    <property type="molecule type" value="Genomic_DNA"/>
</dbReference>
<dbReference type="RefSeq" id="WP_045109203.1">
    <property type="nucleotide sequence ID" value="NZ_CAWQZC010000056.1"/>
</dbReference>
<organism evidence="2 4">
    <name type="scientific">Moritella viscosa</name>
    <dbReference type="NCBI Taxonomy" id="80854"/>
    <lineage>
        <taxon>Bacteria</taxon>
        <taxon>Pseudomonadati</taxon>
        <taxon>Pseudomonadota</taxon>
        <taxon>Gammaproteobacteria</taxon>
        <taxon>Alteromonadales</taxon>
        <taxon>Moritellaceae</taxon>
        <taxon>Moritella</taxon>
    </lineage>
</organism>
<dbReference type="KEGG" id="mvs:MVIS_0774"/>
<dbReference type="HOGENOM" id="CLU_2233485_0_0_6"/>